<gene>
    <name evidence="1" type="ORF">E2980_09130</name>
</gene>
<dbReference type="OrthoDB" id="2380120at2"/>
<dbReference type="Pfam" id="PF03845">
    <property type="entry name" value="Spore_permease"/>
    <property type="match status" value="1"/>
</dbReference>
<dbReference type="GO" id="GO:0009847">
    <property type="term" value="P:spore germination"/>
    <property type="evidence" value="ECO:0007669"/>
    <property type="project" value="InterPro"/>
</dbReference>
<organism evidence="1 2">
    <name type="scientific">Cohnella luojiensis</name>
    <dbReference type="NCBI Taxonomy" id="652876"/>
    <lineage>
        <taxon>Bacteria</taxon>
        <taxon>Bacillati</taxon>
        <taxon>Bacillota</taxon>
        <taxon>Bacilli</taxon>
        <taxon>Bacillales</taxon>
        <taxon>Paenibacillaceae</taxon>
        <taxon>Cohnella</taxon>
    </lineage>
</organism>
<dbReference type="AlphaFoldDB" id="A0A4Y8M1R9"/>
<comment type="caution">
    <text evidence="1">The sequence shown here is derived from an EMBL/GenBank/DDBJ whole genome shotgun (WGS) entry which is preliminary data.</text>
</comment>
<evidence type="ECO:0000313" key="1">
    <source>
        <dbReference type="EMBL" id="TFE27561.1"/>
    </source>
</evidence>
<dbReference type="GO" id="GO:0016020">
    <property type="term" value="C:membrane"/>
    <property type="evidence" value="ECO:0007669"/>
    <property type="project" value="InterPro"/>
</dbReference>
<dbReference type="EMBL" id="SOMN01000009">
    <property type="protein sequence ID" value="TFE27561.1"/>
    <property type="molecule type" value="Genomic_DNA"/>
</dbReference>
<keyword evidence="2" id="KW-1185">Reference proteome</keyword>
<evidence type="ECO:0000313" key="2">
    <source>
        <dbReference type="Proteomes" id="UP000297900"/>
    </source>
</evidence>
<proteinExistence type="predicted"/>
<name>A0A4Y8M1R9_9BACL</name>
<reference evidence="1 2" key="1">
    <citation type="submission" date="2019-03" db="EMBL/GenBank/DDBJ databases">
        <title>Cohnella endophytica sp. nov., a novel endophytic bacterium isolated from bark of Sonneratia apetala.</title>
        <authorList>
            <person name="Tuo L."/>
        </authorList>
    </citation>
    <scope>NUCLEOTIDE SEQUENCE [LARGE SCALE GENOMIC DNA]</scope>
    <source>
        <strain evidence="1 2">CCTCC AB 208254</strain>
    </source>
</reference>
<dbReference type="Proteomes" id="UP000297900">
    <property type="component" value="Unassembled WGS sequence"/>
</dbReference>
<accession>A0A4Y8M1R9</accession>
<dbReference type="InterPro" id="IPR004761">
    <property type="entry name" value="Spore_GerAB"/>
</dbReference>
<dbReference type="RefSeq" id="WP_135151971.1">
    <property type="nucleotide sequence ID" value="NZ_SOMN01000009.1"/>
</dbReference>
<sequence length="54" mass="6326">MEVVASLSFFSKVQLIRVQWPTLALFQFFRIPYLERFEFIGVSLTCFGLCLSFV</sequence>
<protein>
    <submittedName>
        <fullName evidence="1">Uncharacterized protein</fullName>
    </submittedName>
</protein>